<evidence type="ECO:0000313" key="1">
    <source>
        <dbReference type="EMBL" id="OWK34276.1"/>
    </source>
</evidence>
<sequence>MSSYSLAHSGNARITQAERDEFRNSDPIADIGYHHIYRRPEGTTFRVADPFTKKKFGTYPSVIAAVNALVLWCRYHYGPNWVAVYRGREICTYEIQRVRGNPDVVVCNERGRKVLAKRGFRLVAHVWGVPQVVLPPVSRGYQPLDHPRGEHGRYSRAVQPVPCSLFISKEAALAHYAVWRRLGLFEPIAPLVYRRAASSTADVEEEGRLVAA</sequence>
<reference evidence="2" key="1">
    <citation type="submission" date="2017-06" db="EMBL/GenBank/DDBJ databases">
        <title>Genome analysis of Fimbriiglobus ruber SP5, the first member of the order Planctomycetales with confirmed chitinolytic capability.</title>
        <authorList>
            <person name="Ravin N.V."/>
            <person name="Rakitin A.L."/>
            <person name="Ivanova A.A."/>
            <person name="Beletsky A.V."/>
            <person name="Kulichevskaya I.S."/>
            <person name="Mardanov A.V."/>
            <person name="Dedysh S.N."/>
        </authorList>
    </citation>
    <scope>NUCLEOTIDE SEQUENCE [LARGE SCALE GENOMIC DNA]</scope>
    <source>
        <strain evidence="2">SP5</strain>
    </source>
</reference>
<dbReference type="Proteomes" id="UP000214646">
    <property type="component" value="Unassembled WGS sequence"/>
</dbReference>
<dbReference type="EMBL" id="NIDE01000020">
    <property type="protein sequence ID" value="OWK34276.1"/>
    <property type="molecule type" value="Genomic_DNA"/>
</dbReference>
<accession>A0A225DAF0</accession>
<dbReference type="AlphaFoldDB" id="A0A225DAF0"/>
<keyword evidence="2" id="KW-1185">Reference proteome</keyword>
<protein>
    <submittedName>
        <fullName evidence="1">Uncharacterized protein</fullName>
    </submittedName>
</protein>
<proteinExistence type="predicted"/>
<dbReference type="RefSeq" id="WP_143394012.1">
    <property type="nucleotide sequence ID" value="NZ_NIDE01000020.1"/>
</dbReference>
<gene>
    <name evidence="1" type="ORF">FRUB_10247</name>
</gene>
<name>A0A225DAF0_9BACT</name>
<evidence type="ECO:0000313" key="2">
    <source>
        <dbReference type="Proteomes" id="UP000214646"/>
    </source>
</evidence>
<comment type="caution">
    <text evidence="1">The sequence shown here is derived from an EMBL/GenBank/DDBJ whole genome shotgun (WGS) entry which is preliminary data.</text>
</comment>
<organism evidence="1 2">
    <name type="scientific">Fimbriiglobus ruber</name>
    <dbReference type="NCBI Taxonomy" id="1908690"/>
    <lineage>
        <taxon>Bacteria</taxon>
        <taxon>Pseudomonadati</taxon>
        <taxon>Planctomycetota</taxon>
        <taxon>Planctomycetia</taxon>
        <taxon>Gemmatales</taxon>
        <taxon>Gemmataceae</taxon>
        <taxon>Fimbriiglobus</taxon>
    </lineage>
</organism>